<sequence>MVLSVNPTIRRSKRLENLGNGLELYMPLVKLDIVQDCSLNTMKATWNQLPRDAVQKWSLNSFKTTVGVREIYANLAKKNVVQKMEERI</sequence>
<name>A0A914DYU6_9BILA</name>
<evidence type="ECO:0000313" key="2">
    <source>
        <dbReference type="WBParaSite" id="ACRNAN_scaffold465.g8303.t1"/>
    </source>
</evidence>
<dbReference type="Proteomes" id="UP000887540">
    <property type="component" value="Unplaced"/>
</dbReference>
<dbReference type="WBParaSite" id="ACRNAN_scaffold465.g8303.t1">
    <property type="protein sequence ID" value="ACRNAN_scaffold465.g8303.t1"/>
    <property type="gene ID" value="ACRNAN_scaffold465.g8303"/>
</dbReference>
<reference evidence="2" key="1">
    <citation type="submission" date="2022-11" db="UniProtKB">
        <authorList>
            <consortium name="WormBaseParasite"/>
        </authorList>
    </citation>
    <scope>IDENTIFICATION</scope>
</reference>
<keyword evidence="1" id="KW-1185">Reference proteome</keyword>
<accession>A0A914DYU6</accession>
<organism evidence="1 2">
    <name type="scientific">Acrobeloides nanus</name>
    <dbReference type="NCBI Taxonomy" id="290746"/>
    <lineage>
        <taxon>Eukaryota</taxon>
        <taxon>Metazoa</taxon>
        <taxon>Ecdysozoa</taxon>
        <taxon>Nematoda</taxon>
        <taxon>Chromadorea</taxon>
        <taxon>Rhabditida</taxon>
        <taxon>Tylenchina</taxon>
        <taxon>Cephalobomorpha</taxon>
        <taxon>Cephaloboidea</taxon>
        <taxon>Cephalobidae</taxon>
        <taxon>Acrobeloides</taxon>
    </lineage>
</organism>
<protein>
    <submittedName>
        <fullName evidence="2">Uncharacterized protein</fullName>
    </submittedName>
</protein>
<dbReference type="AlphaFoldDB" id="A0A914DYU6"/>
<proteinExistence type="predicted"/>
<evidence type="ECO:0000313" key="1">
    <source>
        <dbReference type="Proteomes" id="UP000887540"/>
    </source>
</evidence>